<dbReference type="InterPro" id="IPR029058">
    <property type="entry name" value="AB_hydrolase_fold"/>
</dbReference>
<dbReference type="PANTHER" id="PTHR46623">
    <property type="entry name" value="CARBOXYMETHYLENEBUTENOLIDASE-RELATED"/>
    <property type="match status" value="1"/>
</dbReference>
<accession>A0ABP9PE31</accession>
<dbReference type="GO" id="GO:0016787">
    <property type="term" value="F:hydrolase activity"/>
    <property type="evidence" value="ECO:0007669"/>
    <property type="project" value="UniProtKB-KW"/>
</dbReference>
<dbReference type="InterPro" id="IPR002925">
    <property type="entry name" value="Dienelactn_hydro"/>
</dbReference>
<sequence>MRMTELRTETVPLDDGSKLRLTVADPDRSARGGIVVLHESRGVTDGVRWLVHSLAQEGYQVVAPHLYHRDGADELDAGHSEEQVRDQVSRLTGDSVMADTDTAFGWLADRGIGADQIGVIGFDLGGSVALVVATQRRLGAAVTVAGNHVAEPLGADLPSPLGAAPELTCPWLGLFGERSTDPSVDDVEKLRAAAQDARTASHVVVYPEVDHRFDAHPDTSADAWHRTLNWFDSHLR</sequence>
<gene>
    <name evidence="2" type="ORF">GCM10023321_02390</name>
</gene>
<evidence type="ECO:0000313" key="3">
    <source>
        <dbReference type="Proteomes" id="UP001428817"/>
    </source>
</evidence>
<dbReference type="InterPro" id="IPR051049">
    <property type="entry name" value="Dienelactone_hydrolase-like"/>
</dbReference>
<organism evidence="2 3">
    <name type="scientific">Pseudonocardia eucalypti</name>
    <dbReference type="NCBI Taxonomy" id="648755"/>
    <lineage>
        <taxon>Bacteria</taxon>
        <taxon>Bacillati</taxon>
        <taxon>Actinomycetota</taxon>
        <taxon>Actinomycetes</taxon>
        <taxon>Pseudonocardiales</taxon>
        <taxon>Pseudonocardiaceae</taxon>
        <taxon>Pseudonocardia</taxon>
    </lineage>
</organism>
<feature type="domain" description="Dienelactone hydrolase" evidence="1">
    <location>
        <begin position="23"/>
        <end position="234"/>
    </location>
</feature>
<proteinExistence type="predicted"/>
<keyword evidence="2" id="KW-0378">Hydrolase</keyword>
<name>A0ABP9PE31_9PSEU</name>
<dbReference type="Pfam" id="PF01738">
    <property type="entry name" value="DLH"/>
    <property type="match status" value="1"/>
</dbReference>
<dbReference type="Gene3D" id="3.40.50.1820">
    <property type="entry name" value="alpha/beta hydrolase"/>
    <property type="match status" value="1"/>
</dbReference>
<comment type="caution">
    <text evidence="2">The sequence shown here is derived from an EMBL/GenBank/DDBJ whole genome shotgun (WGS) entry which is preliminary data.</text>
</comment>
<evidence type="ECO:0000313" key="2">
    <source>
        <dbReference type="EMBL" id="GAA5145078.1"/>
    </source>
</evidence>
<dbReference type="EMBL" id="BAABJP010000001">
    <property type="protein sequence ID" value="GAA5145078.1"/>
    <property type="molecule type" value="Genomic_DNA"/>
</dbReference>
<protein>
    <submittedName>
        <fullName evidence="2">Dienelactone hydrolase family protein</fullName>
    </submittedName>
</protein>
<evidence type="ECO:0000259" key="1">
    <source>
        <dbReference type="Pfam" id="PF01738"/>
    </source>
</evidence>
<keyword evidence="3" id="KW-1185">Reference proteome</keyword>
<dbReference type="Proteomes" id="UP001428817">
    <property type="component" value="Unassembled WGS sequence"/>
</dbReference>
<reference evidence="3" key="1">
    <citation type="journal article" date="2019" name="Int. J. Syst. Evol. Microbiol.">
        <title>The Global Catalogue of Microorganisms (GCM) 10K type strain sequencing project: providing services to taxonomists for standard genome sequencing and annotation.</title>
        <authorList>
            <consortium name="The Broad Institute Genomics Platform"/>
            <consortium name="The Broad Institute Genome Sequencing Center for Infectious Disease"/>
            <person name="Wu L."/>
            <person name="Ma J."/>
        </authorList>
    </citation>
    <scope>NUCLEOTIDE SEQUENCE [LARGE SCALE GENOMIC DNA]</scope>
    <source>
        <strain evidence="3">JCM 18303</strain>
    </source>
</reference>
<dbReference type="SUPFAM" id="SSF53474">
    <property type="entry name" value="alpha/beta-Hydrolases"/>
    <property type="match status" value="1"/>
</dbReference>
<dbReference type="PANTHER" id="PTHR46623:SF6">
    <property type="entry name" value="ALPHA_BETA-HYDROLASES SUPERFAMILY PROTEIN"/>
    <property type="match status" value="1"/>
</dbReference>